<evidence type="ECO:0000256" key="10">
    <source>
        <dbReference type="NCBIfam" id="TIGR03461"/>
    </source>
</evidence>
<dbReference type="InterPro" id="IPR001544">
    <property type="entry name" value="Aminotrans_IV"/>
</dbReference>
<proteinExistence type="inferred from homology"/>
<dbReference type="SUPFAM" id="SSF56752">
    <property type="entry name" value="D-aminoacid aminotransferase-like PLP-dependent enzymes"/>
    <property type="match status" value="1"/>
</dbReference>
<evidence type="ECO:0000313" key="11">
    <source>
        <dbReference type="EMBL" id="MFC3121603.1"/>
    </source>
</evidence>
<dbReference type="Gene3D" id="3.20.10.10">
    <property type="entry name" value="D-amino Acid Aminotransferase, subunit A, domain 2"/>
    <property type="match status" value="1"/>
</dbReference>
<comment type="catalytic activity">
    <reaction evidence="9">
        <text>4-amino-4-deoxychorismate = 4-aminobenzoate + pyruvate + H(+)</text>
        <dbReference type="Rhea" id="RHEA:16201"/>
        <dbReference type="ChEBI" id="CHEBI:15361"/>
        <dbReference type="ChEBI" id="CHEBI:15378"/>
        <dbReference type="ChEBI" id="CHEBI:17836"/>
        <dbReference type="ChEBI" id="CHEBI:58406"/>
        <dbReference type="EC" id="4.1.3.38"/>
    </reaction>
</comment>
<protein>
    <recommendedName>
        <fullName evidence="8 10">Aminodeoxychorismate lyase</fullName>
        <ecNumber evidence="8 10">4.1.3.38</ecNumber>
    </recommendedName>
</protein>
<name>A0ABV7FPG1_9ALTE</name>
<accession>A0ABV7FPG1</accession>
<dbReference type="PANTHER" id="PTHR42743">
    <property type="entry name" value="AMINO-ACID AMINOTRANSFERASE"/>
    <property type="match status" value="1"/>
</dbReference>
<evidence type="ECO:0000256" key="4">
    <source>
        <dbReference type="ARBA" id="ARBA00022898"/>
    </source>
</evidence>
<comment type="pathway">
    <text evidence="7">Cofactor biosynthesis; tetrahydrofolate biosynthesis; 4-aminobenzoate from chorismate: step 2/2.</text>
</comment>
<organism evidence="11 12">
    <name type="scientific">Agaribacter flavus</name>
    <dbReference type="NCBI Taxonomy" id="1902781"/>
    <lineage>
        <taxon>Bacteria</taxon>
        <taxon>Pseudomonadati</taxon>
        <taxon>Pseudomonadota</taxon>
        <taxon>Gammaproteobacteria</taxon>
        <taxon>Alteromonadales</taxon>
        <taxon>Alteromonadaceae</taxon>
        <taxon>Agaribacter</taxon>
    </lineage>
</organism>
<dbReference type="GO" id="GO:0008696">
    <property type="term" value="F:4-amino-4-deoxychorismate lyase activity"/>
    <property type="evidence" value="ECO:0007669"/>
    <property type="project" value="UniProtKB-EC"/>
</dbReference>
<sequence length="285" mass="32249">MVNANIQVNPKHIDSRDRSFAYGDGCFTTMFACEQRVFLLDQHIQRLQADARKLFIHFDNWHDVSEQIKQIALGLHFPHVVKVVVSRGIGGRGYSPETCEQAEVYIFTFASSAQNLQIDKPAQRLAFANVRMSSQPALSGIKHNNRLEQVIAKQECVQRKLNGEHIDDLLLLNNDGYLIEATSANVFYELEGEWYTPDLTSQGVDGVMRKHILSVMYDAGIPCHVALHKPDELRQIRSAFICNAVQIIQVVSHIELQSQVIELCKKSTQKVFALTLDSLCRVDLD</sequence>
<evidence type="ECO:0000256" key="6">
    <source>
        <dbReference type="ARBA" id="ARBA00023239"/>
    </source>
</evidence>
<reference evidence="12" key="1">
    <citation type="journal article" date="2019" name="Int. J. Syst. Evol. Microbiol.">
        <title>The Global Catalogue of Microorganisms (GCM) 10K type strain sequencing project: providing services to taxonomists for standard genome sequencing and annotation.</title>
        <authorList>
            <consortium name="The Broad Institute Genomics Platform"/>
            <consortium name="The Broad Institute Genome Sequencing Center for Infectious Disease"/>
            <person name="Wu L."/>
            <person name="Ma J."/>
        </authorList>
    </citation>
    <scope>NUCLEOTIDE SEQUENCE [LARGE SCALE GENOMIC DNA]</scope>
    <source>
        <strain evidence="12">KCTC 52473</strain>
    </source>
</reference>
<comment type="cofactor">
    <cofactor evidence="1">
        <name>pyridoxal 5'-phosphate</name>
        <dbReference type="ChEBI" id="CHEBI:597326"/>
    </cofactor>
</comment>
<evidence type="ECO:0000313" key="12">
    <source>
        <dbReference type="Proteomes" id="UP001595478"/>
    </source>
</evidence>
<dbReference type="Pfam" id="PF01063">
    <property type="entry name" value="Aminotran_4"/>
    <property type="match status" value="1"/>
</dbReference>
<dbReference type="RefSeq" id="WP_376919740.1">
    <property type="nucleotide sequence ID" value="NZ_JBHRSW010000014.1"/>
</dbReference>
<comment type="similarity">
    <text evidence="2">Belongs to the class-IV pyridoxal-phosphate-dependent aminotransferase family.</text>
</comment>
<dbReference type="PANTHER" id="PTHR42743:SF2">
    <property type="entry name" value="AMINODEOXYCHORISMATE LYASE"/>
    <property type="match status" value="1"/>
</dbReference>
<keyword evidence="4" id="KW-0663">Pyridoxal phosphate</keyword>
<dbReference type="InterPro" id="IPR043132">
    <property type="entry name" value="BCAT-like_C"/>
</dbReference>
<comment type="caution">
    <text evidence="11">The sequence shown here is derived from an EMBL/GenBank/DDBJ whole genome shotgun (WGS) entry which is preliminary data.</text>
</comment>
<dbReference type="Proteomes" id="UP001595478">
    <property type="component" value="Unassembled WGS sequence"/>
</dbReference>
<keyword evidence="6 11" id="KW-0456">Lyase</keyword>
<keyword evidence="5" id="KW-0289">Folate biosynthesis</keyword>
<evidence type="ECO:0000256" key="9">
    <source>
        <dbReference type="ARBA" id="ARBA00049529"/>
    </source>
</evidence>
<gene>
    <name evidence="11" type="primary">pabC</name>
    <name evidence="11" type="ORF">ACFOHL_08205</name>
</gene>
<dbReference type="EC" id="4.1.3.38" evidence="8 10"/>
<keyword evidence="12" id="KW-1185">Reference proteome</keyword>
<evidence type="ECO:0000256" key="8">
    <source>
        <dbReference type="ARBA" id="ARBA00035676"/>
    </source>
</evidence>
<dbReference type="EMBL" id="JBHRSW010000014">
    <property type="protein sequence ID" value="MFC3121603.1"/>
    <property type="molecule type" value="Genomic_DNA"/>
</dbReference>
<dbReference type="InterPro" id="IPR036038">
    <property type="entry name" value="Aminotransferase-like"/>
</dbReference>
<evidence type="ECO:0000256" key="3">
    <source>
        <dbReference type="ARBA" id="ARBA00011738"/>
    </source>
</evidence>
<evidence type="ECO:0000256" key="1">
    <source>
        <dbReference type="ARBA" id="ARBA00001933"/>
    </source>
</evidence>
<dbReference type="InterPro" id="IPR043131">
    <property type="entry name" value="BCAT-like_N"/>
</dbReference>
<dbReference type="InterPro" id="IPR050571">
    <property type="entry name" value="Class-IV_PLP-Dep_Aminotrnsfr"/>
</dbReference>
<evidence type="ECO:0000256" key="5">
    <source>
        <dbReference type="ARBA" id="ARBA00022909"/>
    </source>
</evidence>
<comment type="subunit">
    <text evidence="3">Homodimer.</text>
</comment>
<evidence type="ECO:0000256" key="2">
    <source>
        <dbReference type="ARBA" id="ARBA00009320"/>
    </source>
</evidence>
<evidence type="ECO:0000256" key="7">
    <source>
        <dbReference type="ARBA" id="ARBA00035633"/>
    </source>
</evidence>
<dbReference type="InterPro" id="IPR017824">
    <property type="entry name" value="Aminodeoxychorismate_lyase_IV"/>
</dbReference>
<dbReference type="Gene3D" id="3.30.470.10">
    <property type="match status" value="1"/>
</dbReference>
<dbReference type="NCBIfam" id="TIGR03461">
    <property type="entry name" value="pabC_Proteo"/>
    <property type="match status" value="1"/>
</dbReference>